<dbReference type="InterPro" id="IPR012338">
    <property type="entry name" value="Beta-lactam/transpept-like"/>
</dbReference>
<evidence type="ECO:0000313" key="5">
    <source>
        <dbReference type="EMBL" id="NEY82497.1"/>
    </source>
</evidence>
<dbReference type="Proteomes" id="UP000472971">
    <property type="component" value="Unassembled WGS sequence"/>
</dbReference>
<proteinExistence type="predicted"/>
<dbReference type="InterPro" id="IPR050491">
    <property type="entry name" value="AmpC-like"/>
</dbReference>
<protein>
    <submittedName>
        <fullName evidence="5">Serine hydrolase</fullName>
    </submittedName>
</protein>
<reference evidence="4 7" key="2">
    <citation type="submission" date="2020-07" db="EMBL/GenBank/DDBJ databases">
        <authorList>
            <person name="Feng H."/>
        </authorList>
    </citation>
    <scope>NUCLEOTIDE SEQUENCE [LARGE SCALE GENOMIC DNA]</scope>
    <source>
        <strain evidence="7">s-12</strain>
        <strain evidence="4">S-12</strain>
    </source>
</reference>
<evidence type="ECO:0000256" key="1">
    <source>
        <dbReference type="ARBA" id="ARBA00004370"/>
    </source>
</evidence>
<dbReference type="Pfam" id="PF00144">
    <property type="entry name" value="Beta-lactamase"/>
    <property type="match status" value="1"/>
</dbReference>
<evidence type="ECO:0000256" key="2">
    <source>
        <dbReference type="ARBA" id="ARBA00023136"/>
    </source>
</evidence>
<dbReference type="Gene3D" id="3.40.710.10">
    <property type="entry name" value="DD-peptidase/beta-lactamase superfamily"/>
    <property type="match status" value="1"/>
</dbReference>
<name>A0A6B3W1Y6_9BACI</name>
<dbReference type="Proteomes" id="UP000570010">
    <property type="component" value="Unassembled WGS sequence"/>
</dbReference>
<comment type="caution">
    <text evidence="5">The sequence shown here is derived from an EMBL/GenBank/DDBJ whole genome shotgun (WGS) entry which is preliminary data.</text>
</comment>
<dbReference type="GO" id="GO:0016787">
    <property type="term" value="F:hydrolase activity"/>
    <property type="evidence" value="ECO:0007669"/>
    <property type="project" value="UniProtKB-KW"/>
</dbReference>
<evidence type="ECO:0000259" key="3">
    <source>
        <dbReference type="Pfam" id="PF00144"/>
    </source>
</evidence>
<keyword evidence="2" id="KW-0472">Membrane</keyword>
<keyword evidence="5" id="KW-0378">Hydrolase</keyword>
<evidence type="ECO:0000313" key="6">
    <source>
        <dbReference type="Proteomes" id="UP000472971"/>
    </source>
</evidence>
<dbReference type="AlphaFoldDB" id="A0A6B3W1Y6"/>
<feature type="domain" description="Beta-lactamase-related" evidence="3">
    <location>
        <begin position="23"/>
        <end position="312"/>
    </location>
</feature>
<reference evidence="5 6" key="1">
    <citation type="submission" date="2020-02" db="EMBL/GenBank/DDBJ databases">
        <title>Bacillus aquiflavi sp. nov., isolated from yellow water of strong flavor Chinese baijiu in Yibin region of China.</title>
        <authorList>
            <person name="Xie J."/>
        </authorList>
    </citation>
    <scope>NUCLEOTIDE SEQUENCE [LARGE SCALE GENOMIC DNA]</scope>
    <source>
        <strain evidence="5 6">3H-10</strain>
    </source>
</reference>
<dbReference type="PANTHER" id="PTHR46825">
    <property type="entry name" value="D-ALANYL-D-ALANINE-CARBOXYPEPTIDASE/ENDOPEPTIDASE AMPH"/>
    <property type="match status" value="1"/>
</dbReference>
<gene>
    <name evidence="5" type="ORF">G4D64_13525</name>
    <name evidence="4" type="ORF">H1Z61_13795</name>
</gene>
<dbReference type="SUPFAM" id="SSF56601">
    <property type="entry name" value="beta-lactamase/transpeptidase-like"/>
    <property type="match status" value="1"/>
</dbReference>
<comment type="subcellular location">
    <subcellularLocation>
        <location evidence="1">Membrane</location>
    </subcellularLocation>
</comment>
<dbReference type="EMBL" id="JACEIO010000036">
    <property type="protein sequence ID" value="MBA4538177.1"/>
    <property type="molecule type" value="Genomic_DNA"/>
</dbReference>
<sequence length="340" mass="38664">MKTMKETLKKVCYEIDFSGVIFVKREADVIFQLTAGYSNRADKRANLINTKFGIASGCKLFTAIGICQLVEKGMLSFDTKLKDCLHISFPYFHEDITIHHLLTHTSGIPDYFDEAVMDDYADLWKERPTYHMNSLTDFLPMFQKNQMMYKPGEKFHYNNAGFIVLGLIIEQHTGLAFTDYIESNVFARCGMADSGYFSLDHLPSNTAYGYIDHKDGTWRTNFFSIPIKGGADGGAFITAQDMMKCWEGLLDYKLLSKKYTNILLTPHVTVKNEQHYGYGIWISKKNGDIFKYYVIGYDPGVSFHSSFYPGLGIKAVIPSNKSSGPYEIIKSIEDNLIINK</sequence>
<dbReference type="EMBL" id="JAAIWN010000036">
    <property type="protein sequence ID" value="NEY82497.1"/>
    <property type="molecule type" value="Genomic_DNA"/>
</dbReference>
<organism evidence="5 6">
    <name type="scientific">Bacillus aquiflavi</name>
    <dbReference type="NCBI Taxonomy" id="2672567"/>
    <lineage>
        <taxon>Bacteria</taxon>
        <taxon>Bacillati</taxon>
        <taxon>Bacillota</taxon>
        <taxon>Bacilli</taxon>
        <taxon>Bacillales</taxon>
        <taxon>Bacillaceae</taxon>
        <taxon>Bacillus</taxon>
    </lineage>
</organism>
<dbReference type="InterPro" id="IPR001466">
    <property type="entry name" value="Beta-lactam-related"/>
</dbReference>
<evidence type="ECO:0000313" key="7">
    <source>
        <dbReference type="Proteomes" id="UP000570010"/>
    </source>
</evidence>
<accession>A0A6B3W1Y6</accession>
<dbReference type="PANTHER" id="PTHR46825:SF11">
    <property type="entry name" value="PENICILLIN-BINDING PROTEIN 4"/>
    <property type="match status" value="1"/>
</dbReference>
<keyword evidence="6" id="KW-1185">Reference proteome</keyword>
<dbReference type="GO" id="GO:0016020">
    <property type="term" value="C:membrane"/>
    <property type="evidence" value="ECO:0007669"/>
    <property type="project" value="UniProtKB-SubCell"/>
</dbReference>
<evidence type="ECO:0000313" key="4">
    <source>
        <dbReference type="EMBL" id="MBA4538177.1"/>
    </source>
</evidence>